<feature type="domain" description="Methyltransferase" evidence="1">
    <location>
        <begin position="76"/>
        <end position="164"/>
    </location>
</feature>
<dbReference type="InterPro" id="IPR041698">
    <property type="entry name" value="Methyltransf_25"/>
</dbReference>
<dbReference type="RefSeq" id="WP_089085170.1">
    <property type="nucleotide sequence ID" value="NZ_AP018823.1"/>
</dbReference>
<dbReference type="EMBL" id="AP018823">
    <property type="protein sequence ID" value="BBF87047.1"/>
    <property type="molecule type" value="Genomic_DNA"/>
</dbReference>
<dbReference type="SUPFAM" id="SSF53335">
    <property type="entry name" value="S-adenosyl-L-methionine-dependent methyltransferases"/>
    <property type="match status" value="1"/>
</dbReference>
<dbReference type="Proteomes" id="UP000198290">
    <property type="component" value="Chromosome"/>
</dbReference>
<accession>A0A3G9GPV7</accession>
<dbReference type="KEGG" id="amah:DLM_3459"/>
<dbReference type="Gene3D" id="3.40.50.150">
    <property type="entry name" value="Vaccinia Virus protein VP39"/>
    <property type="match status" value="1"/>
</dbReference>
<sequence>MSRNHPPLPCNPYYEGVPDYMTEVYDWAYVNPRRAALLDRNLVVSTLLFLNDQRLMRRYLQQIRPGMRVWQVAHVYGDLVQKAAARVRKHGEFILTDITPVQVEHGVHKLAAYPQARVVRADAANYRLEQPADLICSFFLLHEVPDELKQRIVDNMLSQVPEGGKAVFVDYHKPAPWQPIGWLLKWVNRVLEPFAEALWRNEIASYASDAQAFDWHKETLFGGVYQVVTVSRR</sequence>
<dbReference type="OrthoDB" id="529208at2"/>
<evidence type="ECO:0000313" key="3">
    <source>
        <dbReference type="Proteomes" id="UP000198290"/>
    </source>
</evidence>
<reference evidence="3" key="3">
    <citation type="journal article" date="2017" name="Plant Physiol. Biochem.">
        <title>Differential oxidative and antioxidative response of duckweed Lemna minor toward plant growth promoting/inhibiting bacteria.</title>
        <authorList>
            <person name="Ishizawa H."/>
            <person name="Kuroda M."/>
            <person name="Morikawa M."/>
            <person name="Ike M."/>
        </authorList>
    </citation>
    <scope>NUCLEOTIDE SEQUENCE [LARGE SCALE GENOMIC DNA]</scope>
    <source>
        <strain evidence="3">H3</strain>
    </source>
</reference>
<keyword evidence="3" id="KW-1185">Reference proteome</keyword>
<dbReference type="InterPro" id="IPR029063">
    <property type="entry name" value="SAM-dependent_MTases_sf"/>
</dbReference>
<proteinExistence type="predicted"/>
<protein>
    <recommendedName>
        <fullName evidence="1">Methyltransferase domain-containing protein</fullName>
    </recommendedName>
</protein>
<name>A0A3G9GPV7_9NEIS</name>
<organism evidence="2 3">
    <name type="scientific">Aquitalea magnusonii</name>
    <dbReference type="NCBI Taxonomy" id="332411"/>
    <lineage>
        <taxon>Bacteria</taxon>
        <taxon>Pseudomonadati</taxon>
        <taxon>Pseudomonadota</taxon>
        <taxon>Betaproteobacteria</taxon>
        <taxon>Neisseriales</taxon>
        <taxon>Chromobacteriaceae</taxon>
        <taxon>Aquitalea</taxon>
    </lineage>
</organism>
<evidence type="ECO:0000259" key="1">
    <source>
        <dbReference type="Pfam" id="PF13649"/>
    </source>
</evidence>
<dbReference type="AlphaFoldDB" id="A0A3G9GPV7"/>
<evidence type="ECO:0000313" key="2">
    <source>
        <dbReference type="EMBL" id="BBF87047.1"/>
    </source>
</evidence>
<reference evidence="3" key="1">
    <citation type="journal article" date="2017" name="Biotechnol. Biofuels">
        <title>Evaluation of environmental bacterial communities as a factor affecting the growth of duckweed Lemna minor.</title>
        <authorList>
            <person name="Ishizawa H."/>
            <person name="Kuroda M."/>
            <person name="Morikawa M."/>
            <person name="Ike M."/>
        </authorList>
    </citation>
    <scope>NUCLEOTIDE SEQUENCE [LARGE SCALE GENOMIC DNA]</scope>
    <source>
        <strain evidence="3">H3</strain>
    </source>
</reference>
<gene>
    <name evidence="2" type="ORF">DLM_3459</name>
</gene>
<reference evidence="2 3" key="2">
    <citation type="journal article" date="2017" name="Genome Announc.">
        <title>Draft genome sequence of Aquitalea magnusonii strain H3, a plant growth-promoting bacterium of duckweed Lemna minor.</title>
        <authorList>
            <person name="Ishizawa H."/>
            <person name="Kuroda M."/>
            <person name="Ike M."/>
        </authorList>
    </citation>
    <scope>NUCLEOTIDE SEQUENCE [LARGE SCALE GENOMIC DNA]</scope>
    <source>
        <strain evidence="2 3">H3</strain>
    </source>
</reference>
<dbReference type="STRING" id="332411.VI06_21770"/>
<dbReference type="Pfam" id="PF13649">
    <property type="entry name" value="Methyltransf_25"/>
    <property type="match status" value="1"/>
</dbReference>
<dbReference type="NCBIfam" id="NF038261">
    <property type="entry name" value="rhodoquin_RquA"/>
    <property type="match status" value="1"/>
</dbReference>